<protein>
    <submittedName>
        <fullName evidence="2">Uncharacterized protein</fullName>
    </submittedName>
</protein>
<feature type="region of interest" description="Disordered" evidence="1">
    <location>
        <begin position="447"/>
        <end position="506"/>
    </location>
</feature>
<proteinExistence type="predicted"/>
<dbReference type="EMBL" id="JALJOT010000004">
    <property type="protein sequence ID" value="KAK9915603.1"/>
    <property type="molecule type" value="Genomic_DNA"/>
</dbReference>
<feature type="compositionally biased region" description="Polar residues" evidence="1">
    <location>
        <begin position="548"/>
        <end position="564"/>
    </location>
</feature>
<feature type="region of interest" description="Disordered" evidence="1">
    <location>
        <begin position="357"/>
        <end position="402"/>
    </location>
</feature>
<reference evidence="2 3" key="1">
    <citation type="journal article" date="2024" name="Nat. Commun.">
        <title>Phylogenomics reveals the evolutionary origins of lichenization in chlorophyte algae.</title>
        <authorList>
            <person name="Puginier C."/>
            <person name="Libourel C."/>
            <person name="Otte J."/>
            <person name="Skaloud P."/>
            <person name="Haon M."/>
            <person name="Grisel S."/>
            <person name="Petersen M."/>
            <person name="Berrin J.G."/>
            <person name="Delaux P.M."/>
            <person name="Dal Grande F."/>
            <person name="Keller J."/>
        </authorList>
    </citation>
    <scope>NUCLEOTIDE SEQUENCE [LARGE SCALE GENOMIC DNA]</scope>
    <source>
        <strain evidence="2 3">SAG 216-7</strain>
    </source>
</reference>
<name>A0ABR2YV14_9CHLO</name>
<sequence length="651" mass="68688">MRLRESLLRGDNLDLDTTNCDLLSPSLLNCDESVDAKEDWPFPELPSPPKASSCARAVREANQAAACEALAKAFEDLTPPHASRQQATAPAPEEEAMQSVDLDLASPVVLRPPTGGGRRSARTMDPRRVSLAIAQNFDAAASEGGLLGEDEFLELTAPRPQPSAAALKAAALRASNSAFAGEGMIRARRPEQLTVVVQGDGDDLDVGPVMAESPVGHRPPRRAPNEAALRPPPAQQSVVMRDSMALFLQLEGAVKGENGFAADDVLRLNRGGRPPMPSIAEDTAQSDAAVGDEVEQSPLPKMPHSATEAEAAQPQGRAEGMRDSMVFFLQLEGAVEGKNGFKPNDVLRLNDAAISTPTRSADRPTQQPASGIPHAPLSKLRRPTLAPTGRPSAHSSPYDRAAAAATHNVTAPGNTHADILRSAEKPAQPALSSLLSAARSVAAGQNRLGPRELPGLGRPGCPPGHAPGSAANAAPAGFRAPAGRTGLRRPTLEPPAEKSSSPVFSRRLAPRVFTTSRSAAPPQQAEVGGALGPLAAGRLQSHAPPAQPRTSQISAMRTRLQSGTAERVLQPKQAPQSRLPRPPTSVHRTPTPTKGSRDFQRMLEEAMNRDDAAAFAGKGGLKNSPLDAKPEPARKARPTAEQRHFQEYRDS</sequence>
<gene>
    <name evidence="2" type="ORF">WJX75_001395</name>
</gene>
<feature type="region of interest" description="Disordered" evidence="1">
    <location>
        <begin position="536"/>
        <end position="651"/>
    </location>
</feature>
<comment type="caution">
    <text evidence="2">The sequence shown here is derived from an EMBL/GenBank/DDBJ whole genome shotgun (WGS) entry which is preliminary data.</text>
</comment>
<feature type="compositionally biased region" description="Low complexity" evidence="1">
    <location>
        <begin position="447"/>
        <end position="456"/>
    </location>
</feature>
<evidence type="ECO:0000256" key="1">
    <source>
        <dbReference type="SAM" id="MobiDB-lite"/>
    </source>
</evidence>
<accession>A0ABR2YV14</accession>
<organism evidence="2 3">
    <name type="scientific">Coccomyxa subellipsoidea</name>
    <dbReference type="NCBI Taxonomy" id="248742"/>
    <lineage>
        <taxon>Eukaryota</taxon>
        <taxon>Viridiplantae</taxon>
        <taxon>Chlorophyta</taxon>
        <taxon>core chlorophytes</taxon>
        <taxon>Trebouxiophyceae</taxon>
        <taxon>Trebouxiophyceae incertae sedis</taxon>
        <taxon>Coccomyxaceae</taxon>
        <taxon>Coccomyxa</taxon>
    </lineage>
</organism>
<evidence type="ECO:0000313" key="2">
    <source>
        <dbReference type="EMBL" id="KAK9915603.1"/>
    </source>
</evidence>
<feature type="compositionally biased region" description="Basic and acidic residues" evidence="1">
    <location>
        <begin position="628"/>
        <end position="651"/>
    </location>
</feature>
<feature type="compositionally biased region" description="Low complexity" evidence="1">
    <location>
        <begin position="466"/>
        <end position="483"/>
    </location>
</feature>
<feature type="compositionally biased region" description="Basic and acidic residues" evidence="1">
    <location>
        <begin position="595"/>
        <end position="612"/>
    </location>
</feature>
<keyword evidence="3" id="KW-1185">Reference proteome</keyword>
<feature type="region of interest" description="Disordered" evidence="1">
    <location>
        <begin position="79"/>
        <end position="98"/>
    </location>
</feature>
<feature type="compositionally biased region" description="Polar residues" evidence="1">
    <location>
        <begin position="357"/>
        <end position="369"/>
    </location>
</feature>
<feature type="region of interest" description="Disordered" evidence="1">
    <location>
        <begin position="200"/>
        <end position="234"/>
    </location>
</feature>
<feature type="region of interest" description="Disordered" evidence="1">
    <location>
        <begin position="272"/>
        <end position="318"/>
    </location>
</feature>
<dbReference type="Proteomes" id="UP001491310">
    <property type="component" value="Unassembled WGS sequence"/>
</dbReference>
<evidence type="ECO:0000313" key="3">
    <source>
        <dbReference type="Proteomes" id="UP001491310"/>
    </source>
</evidence>